<keyword evidence="10" id="KW-0067">ATP-binding</keyword>
<dbReference type="InterPro" id="IPR003594">
    <property type="entry name" value="HATPase_dom"/>
</dbReference>
<keyword evidence="12" id="KW-0902">Two-component regulatory system</keyword>
<dbReference type="PANTHER" id="PTHR45528">
    <property type="entry name" value="SENSOR HISTIDINE KINASE CPXA"/>
    <property type="match status" value="1"/>
</dbReference>
<evidence type="ECO:0000256" key="11">
    <source>
        <dbReference type="ARBA" id="ARBA00022989"/>
    </source>
</evidence>
<dbReference type="RefSeq" id="WP_118582330.1">
    <property type="nucleotide sequence ID" value="NZ_JAAITS010000027.1"/>
</dbReference>
<dbReference type="SMART" id="SM00388">
    <property type="entry name" value="HisKA"/>
    <property type="match status" value="1"/>
</dbReference>
<dbReference type="Pfam" id="PF02518">
    <property type="entry name" value="HATPase_c"/>
    <property type="match status" value="1"/>
</dbReference>
<dbReference type="Gene3D" id="1.10.287.130">
    <property type="match status" value="1"/>
</dbReference>
<keyword evidence="11 14" id="KW-1133">Transmembrane helix</keyword>
<name>A0ABX2H7M7_9FIRM</name>
<dbReference type="PROSITE" id="PS50885">
    <property type="entry name" value="HAMP"/>
    <property type="match status" value="1"/>
</dbReference>
<feature type="domain" description="HAMP" evidence="16">
    <location>
        <begin position="224"/>
        <end position="276"/>
    </location>
</feature>
<evidence type="ECO:0000256" key="6">
    <source>
        <dbReference type="ARBA" id="ARBA00022679"/>
    </source>
</evidence>
<dbReference type="InterPro" id="IPR005467">
    <property type="entry name" value="His_kinase_dom"/>
</dbReference>
<dbReference type="PROSITE" id="PS50109">
    <property type="entry name" value="HIS_KIN"/>
    <property type="match status" value="1"/>
</dbReference>
<evidence type="ECO:0000313" key="17">
    <source>
        <dbReference type="EMBL" id="NSG85837.1"/>
    </source>
</evidence>
<dbReference type="SUPFAM" id="SSF47384">
    <property type="entry name" value="Homodimeric domain of signal transducing histidine kinase"/>
    <property type="match status" value="1"/>
</dbReference>
<evidence type="ECO:0000256" key="3">
    <source>
        <dbReference type="ARBA" id="ARBA00012438"/>
    </source>
</evidence>
<evidence type="ECO:0000256" key="14">
    <source>
        <dbReference type="SAM" id="Phobius"/>
    </source>
</evidence>
<comment type="catalytic activity">
    <reaction evidence="1">
        <text>ATP + protein L-histidine = ADP + protein N-phospho-L-histidine.</text>
        <dbReference type="EC" id="2.7.13.3"/>
    </reaction>
</comment>
<gene>
    <name evidence="17" type="ORF">G5B17_10400</name>
</gene>
<evidence type="ECO:0000256" key="7">
    <source>
        <dbReference type="ARBA" id="ARBA00022692"/>
    </source>
</evidence>
<keyword evidence="7 14" id="KW-0812">Transmembrane</keyword>
<dbReference type="PRINTS" id="PR00344">
    <property type="entry name" value="BCTRLSENSOR"/>
</dbReference>
<accession>A0ABX2H7M7</accession>
<evidence type="ECO:0000256" key="9">
    <source>
        <dbReference type="ARBA" id="ARBA00022777"/>
    </source>
</evidence>
<keyword evidence="5" id="KW-0597">Phosphoprotein</keyword>
<organism evidence="17 18">
    <name type="scientific">Blautia faecis</name>
    <dbReference type="NCBI Taxonomy" id="871665"/>
    <lineage>
        <taxon>Bacteria</taxon>
        <taxon>Bacillati</taxon>
        <taxon>Bacillota</taxon>
        <taxon>Clostridia</taxon>
        <taxon>Lachnospirales</taxon>
        <taxon>Lachnospiraceae</taxon>
        <taxon>Blautia</taxon>
    </lineage>
</organism>
<sequence>MRKTVHSKLICSYIFIGIVGFLFATAGGSHFVETYLEEEVGARLYDSAVRFASDAVTVQQIADNDSKGLEKIMDILASGEEAGILILDKNFHVIVQSSNLEYNVSSAKSTADSEVQTSETDKIPENGTSSEKFSAANTISIPYSDLDFWLNTQYQISNFYGYFSSPHLNVMISVENSGVTEGYVTYHYDMQQLYQKRSGLLGILQMVFFAVYALCGLLLLCYQKWIHTPMQQIIKGASEYANGDLSYRIPVKSEDEMGYLAKTLNYMADRINQNGEYQRTFIANVSHDFRSPLTSIKGYVEAILDGTIPPELQDKYLNIISHEADRLEKLTRSLLVLNDLDERKRMMNIRKFDINDVIKNTANTFEVICSKKNIDLELLLSGRELFVEADMEQIQQVLYNLLDNAIKFSNDNSSINIETSVKNDKVFVSVKDHGVGIPKDSLSKVWDRFYKTDTSRGKDRKGTGLGLSIVKEIIKAHNQNINVISTEGVGTEFIFTLKKAK</sequence>
<dbReference type="Proteomes" id="UP001644719">
    <property type="component" value="Unassembled WGS sequence"/>
</dbReference>
<dbReference type="SMART" id="SM00387">
    <property type="entry name" value="HATPase_c"/>
    <property type="match status" value="1"/>
</dbReference>
<dbReference type="PANTHER" id="PTHR45528:SF1">
    <property type="entry name" value="SENSOR HISTIDINE KINASE CPXA"/>
    <property type="match status" value="1"/>
</dbReference>
<reference evidence="17 18" key="1">
    <citation type="journal article" date="2020" name="Cell Host Microbe">
        <title>Functional and Genomic Variation between Human-Derived Isolates of Lachnospiraceae Reveals Inter- and Intra-Species Diversity.</title>
        <authorList>
            <person name="Sorbara M.T."/>
            <person name="Littmann E.R."/>
            <person name="Fontana E."/>
            <person name="Moody T.U."/>
            <person name="Kohout C.E."/>
            <person name="Gjonbalaj M."/>
            <person name="Eaton V."/>
            <person name="Seok R."/>
            <person name="Leiner I.M."/>
            <person name="Pamer E.G."/>
        </authorList>
    </citation>
    <scope>NUCLEOTIDE SEQUENCE [LARGE SCALE GENOMIC DNA]</scope>
    <source>
        <strain evidence="17 18">MSK.17.74</strain>
    </source>
</reference>
<evidence type="ECO:0000256" key="1">
    <source>
        <dbReference type="ARBA" id="ARBA00000085"/>
    </source>
</evidence>
<keyword evidence="8" id="KW-0547">Nucleotide-binding</keyword>
<dbReference type="Pfam" id="PF00512">
    <property type="entry name" value="HisKA"/>
    <property type="match status" value="1"/>
</dbReference>
<evidence type="ECO:0000256" key="5">
    <source>
        <dbReference type="ARBA" id="ARBA00022553"/>
    </source>
</evidence>
<dbReference type="SUPFAM" id="SSF55874">
    <property type="entry name" value="ATPase domain of HSP90 chaperone/DNA topoisomerase II/histidine kinase"/>
    <property type="match status" value="1"/>
</dbReference>
<dbReference type="InterPro" id="IPR036097">
    <property type="entry name" value="HisK_dim/P_sf"/>
</dbReference>
<proteinExistence type="predicted"/>
<dbReference type="CDD" id="cd00082">
    <property type="entry name" value="HisKA"/>
    <property type="match status" value="1"/>
</dbReference>
<dbReference type="SMART" id="SM00304">
    <property type="entry name" value="HAMP"/>
    <property type="match status" value="1"/>
</dbReference>
<dbReference type="CDD" id="cd06225">
    <property type="entry name" value="HAMP"/>
    <property type="match status" value="1"/>
</dbReference>
<dbReference type="Pfam" id="PF00672">
    <property type="entry name" value="HAMP"/>
    <property type="match status" value="1"/>
</dbReference>
<keyword evidence="9 17" id="KW-0418">Kinase</keyword>
<dbReference type="Gene3D" id="6.10.340.10">
    <property type="match status" value="1"/>
</dbReference>
<dbReference type="InterPro" id="IPR050398">
    <property type="entry name" value="HssS/ArlS-like"/>
</dbReference>
<comment type="subcellular location">
    <subcellularLocation>
        <location evidence="2">Cell membrane</location>
        <topology evidence="2">Multi-pass membrane protein</topology>
    </subcellularLocation>
</comment>
<dbReference type="InterPro" id="IPR003661">
    <property type="entry name" value="HisK_dim/P_dom"/>
</dbReference>
<feature type="transmembrane region" description="Helical" evidence="14">
    <location>
        <begin position="200"/>
        <end position="222"/>
    </location>
</feature>
<evidence type="ECO:0000256" key="8">
    <source>
        <dbReference type="ARBA" id="ARBA00022741"/>
    </source>
</evidence>
<protein>
    <recommendedName>
        <fullName evidence="3">histidine kinase</fullName>
        <ecNumber evidence="3">2.7.13.3</ecNumber>
    </recommendedName>
</protein>
<dbReference type="EC" id="2.7.13.3" evidence="3"/>
<keyword evidence="4" id="KW-1003">Cell membrane</keyword>
<dbReference type="InterPro" id="IPR036890">
    <property type="entry name" value="HATPase_C_sf"/>
</dbReference>
<evidence type="ECO:0000256" key="12">
    <source>
        <dbReference type="ARBA" id="ARBA00023012"/>
    </source>
</evidence>
<feature type="transmembrane region" description="Helical" evidence="14">
    <location>
        <begin position="12"/>
        <end position="32"/>
    </location>
</feature>
<dbReference type="EMBL" id="JAAITS010000027">
    <property type="protein sequence ID" value="NSG85837.1"/>
    <property type="molecule type" value="Genomic_DNA"/>
</dbReference>
<evidence type="ECO:0000313" key="18">
    <source>
        <dbReference type="Proteomes" id="UP001644719"/>
    </source>
</evidence>
<evidence type="ECO:0000259" key="15">
    <source>
        <dbReference type="PROSITE" id="PS50109"/>
    </source>
</evidence>
<evidence type="ECO:0000256" key="2">
    <source>
        <dbReference type="ARBA" id="ARBA00004651"/>
    </source>
</evidence>
<keyword evidence="18" id="KW-1185">Reference proteome</keyword>
<dbReference type="Gene3D" id="3.30.565.10">
    <property type="entry name" value="Histidine kinase-like ATPase, C-terminal domain"/>
    <property type="match status" value="1"/>
</dbReference>
<keyword evidence="13 14" id="KW-0472">Membrane</keyword>
<evidence type="ECO:0000256" key="4">
    <source>
        <dbReference type="ARBA" id="ARBA00022475"/>
    </source>
</evidence>
<dbReference type="InterPro" id="IPR004358">
    <property type="entry name" value="Sig_transdc_His_kin-like_C"/>
</dbReference>
<dbReference type="GO" id="GO:0016301">
    <property type="term" value="F:kinase activity"/>
    <property type="evidence" value="ECO:0007669"/>
    <property type="project" value="UniProtKB-KW"/>
</dbReference>
<evidence type="ECO:0000256" key="10">
    <source>
        <dbReference type="ARBA" id="ARBA00022840"/>
    </source>
</evidence>
<comment type="caution">
    <text evidence="17">The sequence shown here is derived from an EMBL/GenBank/DDBJ whole genome shotgun (WGS) entry which is preliminary data.</text>
</comment>
<dbReference type="CDD" id="cd00075">
    <property type="entry name" value="HATPase"/>
    <property type="match status" value="1"/>
</dbReference>
<feature type="domain" description="Histidine kinase" evidence="15">
    <location>
        <begin position="284"/>
        <end position="501"/>
    </location>
</feature>
<dbReference type="SUPFAM" id="SSF158472">
    <property type="entry name" value="HAMP domain-like"/>
    <property type="match status" value="1"/>
</dbReference>
<evidence type="ECO:0000256" key="13">
    <source>
        <dbReference type="ARBA" id="ARBA00023136"/>
    </source>
</evidence>
<keyword evidence="6" id="KW-0808">Transferase</keyword>
<evidence type="ECO:0000259" key="16">
    <source>
        <dbReference type="PROSITE" id="PS50885"/>
    </source>
</evidence>
<dbReference type="InterPro" id="IPR003660">
    <property type="entry name" value="HAMP_dom"/>
</dbReference>